<feature type="domain" description="Peptidase A2" evidence="4">
    <location>
        <begin position="145"/>
        <end position="159"/>
    </location>
</feature>
<sequence length="159" mass="16708">AGSLGIDLEVAATVTLLDSNPVRIPTTLFGPLSVEHTVGALLIGRSSSGANGLIVLPGVIDMDYEGQIQVIAYTLCLPCTVEKGTRIAQLVLLGKHPATPQAVTQARGTKGFGSTGGHFVNLVQKMHQRPMISVVLNHRGERKPVQMMCDTGADVTIIA</sequence>
<dbReference type="PROSITE" id="PS50175">
    <property type="entry name" value="ASP_PROT_RETROV"/>
    <property type="match status" value="1"/>
</dbReference>
<reference evidence="5 6" key="1">
    <citation type="submission" date="2014-06" db="EMBL/GenBank/DDBJ databases">
        <title>Genome evolution of avian class.</title>
        <authorList>
            <person name="Zhang G."/>
            <person name="Li C."/>
        </authorList>
    </citation>
    <scope>NUCLEOTIDE SEQUENCE [LARGE SCALE GENOMIC DNA]</scope>
    <source>
        <strain evidence="5">BGI_N305</strain>
    </source>
</reference>
<evidence type="ECO:0000256" key="2">
    <source>
        <dbReference type="ARBA" id="ARBA00022750"/>
    </source>
</evidence>
<evidence type="ECO:0000256" key="3">
    <source>
        <dbReference type="ARBA" id="ARBA00022801"/>
    </source>
</evidence>
<keyword evidence="1" id="KW-0645">Protease</keyword>
<evidence type="ECO:0000313" key="5">
    <source>
        <dbReference type="EMBL" id="KFW80570.1"/>
    </source>
</evidence>
<keyword evidence="6" id="KW-1185">Reference proteome</keyword>
<evidence type="ECO:0000256" key="1">
    <source>
        <dbReference type="ARBA" id="ARBA00022670"/>
    </source>
</evidence>
<dbReference type="InterPro" id="IPR029054">
    <property type="entry name" value="dUTPase-like"/>
</dbReference>
<dbReference type="AlphaFoldDB" id="A0A093Q2A6"/>
<keyword evidence="2" id="KW-0064">Aspartyl protease</keyword>
<feature type="non-terminal residue" evidence="5">
    <location>
        <position position="1"/>
    </location>
</feature>
<dbReference type="OrthoDB" id="9900537at2759"/>
<evidence type="ECO:0000259" key="4">
    <source>
        <dbReference type="PROSITE" id="PS50175"/>
    </source>
</evidence>
<organism evidence="5 6">
    <name type="scientific">Manacus vitellinus</name>
    <name type="common">golden-collared manakin</name>
    <dbReference type="NCBI Taxonomy" id="328815"/>
    <lineage>
        <taxon>Eukaryota</taxon>
        <taxon>Metazoa</taxon>
        <taxon>Chordata</taxon>
        <taxon>Craniata</taxon>
        <taxon>Vertebrata</taxon>
        <taxon>Euteleostomi</taxon>
        <taxon>Archelosauria</taxon>
        <taxon>Archosauria</taxon>
        <taxon>Dinosauria</taxon>
        <taxon>Saurischia</taxon>
        <taxon>Theropoda</taxon>
        <taxon>Coelurosauria</taxon>
        <taxon>Aves</taxon>
        <taxon>Neognathae</taxon>
        <taxon>Neoaves</taxon>
        <taxon>Telluraves</taxon>
        <taxon>Australaves</taxon>
        <taxon>Passeriformes</taxon>
        <taxon>Pipridae</taxon>
        <taxon>Manacus</taxon>
    </lineage>
</organism>
<keyword evidence="3" id="KW-0378">Hydrolase</keyword>
<dbReference type="GO" id="GO:0006508">
    <property type="term" value="P:proteolysis"/>
    <property type="evidence" value="ECO:0007669"/>
    <property type="project" value="UniProtKB-KW"/>
</dbReference>
<protein>
    <recommendedName>
        <fullName evidence="4">Peptidase A2 domain-containing protein</fullName>
    </recommendedName>
</protein>
<gene>
    <name evidence="5" type="ORF">N305_00690</name>
</gene>
<dbReference type="EMBL" id="KL670906">
    <property type="protein sequence ID" value="KFW80570.1"/>
    <property type="molecule type" value="Genomic_DNA"/>
</dbReference>
<dbReference type="GO" id="GO:0004190">
    <property type="term" value="F:aspartic-type endopeptidase activity"/>
    <property type="evidence" value="ECO:0007669"/>
    <property type="project" value="UniProtKB-KW"/>
</dbReference>
<dbReference type="Gene3D" id="2.70.40.10">
    <property type="match status" value="1"/>
</dbReference>
<evidence type="ECO:0000313" key="6">
    <source>
        <dbReference type="Proteomes" id="UP000053258"/>
    </source>
</evidence>
<name>A0A093Q2A6_9PASS</name>
<proteinExistence type="predicted"/>
<dbReference type="InterPro" id="IPR051592">
    <property type="entry name" value="HERV-K_Pro_peptidase_A2"/>
</dbReference>
<dbReference type="InterPro" id="IPR001995">
    <property type="entry name" value="Peptidase_A2_cat"/>
</dbReference>
<dbReference type="PANTHER" id="PTHR19422:SF123">
    <property type="entry name" value="RT1 CLASS I, LOCUS CE15"/>
    <property type="match status" value="1"/>
</dbReference>
<dbReference type="SUPFAM" id="SSF50630">
    <property type="entry name" value="Acid proteases"/>
    <property type="match status" value="1"/>
</dbReference>
<dbReference type="InterPro" id="IPR021109">
    <property type="entry name" value="Peptidase_aspartic_dom_sf"/>
</dbReference>
<dbReference type="CDD" id="cd07557">
    <property type="entry name" value="trimeric_dUTPase"/>
    <property type="match status" value="1"/>
</dbReference>
<feature type="non-terminal residue" evidence="5">
    <location>
        <position position="159"/>
    </location>
</feature>
<dbReference type="Proteomes" id="UP000053258">
    <property type="component" value="Unassembled WGS sequence"/>
</dbReference>
<dbReference type="SUPFAM" id="SSF51283">
    <property type="entry name" value="dUTPase-like"/>
    <property type="match status" value="1"/>
</dbReference>
<accession>A0A093Q2A6</accession>
<dbReference type="InterPro" id="IPR036157">
    <property type="entry name" value="dUTPase-like_sf"/>
</dbReference>
<dbReference type="InterPro" id="IPR033704">
    <property type="entry name" value="dUTPase_trimeric"/>
</dbReference>
<dbReference type="Pfam" id="PF00692">
    <property type="entry name" value="dUTPase"/>
    <property type="match status" value="1"/>
</dbReference>
<dbReference type="PANTHER" id="PTHR19422">
    <property type="entry name" value="GAG RETROVIRAL POLYPROTEIN"/>
    <property type="match status" value="1"/>
</dbReference>
<dbReference type="Gene3D" id="2.40.70.10">
    <property type="entry name" value="Acid Proteases"/>
    <property type="match status" value="1"/>
</dbReference>